<comment type="caution">
    <text evidence="3">The sequence shown here is derived from an EMBL/GenBank/DDBJ whole genome shotgun (WGS) entry which is preliminary data.</text>
</comment>
<keyword evidence="2" id="KW-0812">Transmembrane</keyword>
<proteinExistence type="predicted"/>
<keyword evidence="2" id="KW-1133">Transmembrane helix</keyword>
<protein>
    <submittedName>
        <fullName evidence="3">DUF4229 domain-containing protein</fullName>
    </submittedName>
</protein>
<keyword evidence="4" id="KW-1185">Reference proteome</keyword>
<evidence type="ECO:0000313" key="3">
    <source>
        <dbReference type="EMBL" id="MBI9113949.1"/>
    </source>
</evidence>
<dbReference type="EMBL" id="JAEINH010000002">
    <property type="protein sequence ID" value="MBI9113949.1"/>
    <property type="molecule type" value="Genomic_DNA"/>
</dbReference>
<feature type="region of interest" description="Disordered" evidence="1">
    <location>
        <begin position="69"/>
        <end position="109"/>
    </location>
</feature>
<feature type="transmembrane region" description="Helical" evidence="2">
    <location>
        <begin position="29"/>
        <end position="48"/>
    </location>
</feature>
<organism evidence="3 4">
    <name type="scientific">Sanguibacter suaedae</name>
    <dbReference type="NCBI Taxonomy" id="2795737"/>
    <lineage>
        <taxon>Bacteria</taxon>
        <taxon>Bacillati</taxon>
        <taxon>Actinomycetota</taxon>
        <taxon>Actinomycetes</taxon>
        <taxon>Micrococcales</taxon>
        <taxon>Sanguibacteraceae</taxon>
        <taxon>Sanguibacter</taxon>
    </lineage>
</organism>
<accession>A0A934IBQ4</accession>
<sequence>MPFVLYSALRLVLLVLVGAVLYAVGFRTWPLVLVSALVALMLSYLLLVRPRAAAAEYLAVRREQRAGARARAVDADESAEDAAFDREPTGPVSGKRGPSASSDGEPERE</sequence>
<dbReference type="RefSeq" id="WP_198732512.1">
    <property type="nucleotide sequence ID" value="NZ_JAEINH010000002.1"/>
</dbReference>
<evidence type="ECO:0000256" key="2">
    <source>
        <dbReference type="SAM" id="Phobius"/>
    </source>
</evidence>
<keyword evidence="2" id="KW-0472">Membrane</keyword>
<dbReference type="Proteomes" id="UP000602087">
    <property type="component" value="Unassembled WGS sequence"/>
</dbReference>
<gene>
    <name evidence="3" type="ORF">JAV76_02830</name>
</gene>
<name>A0A934IBQ4_9MICO</name>
<dbReference type="InterPro" id="IPR025323">
    <property type="entry name" value="DUF4229"/>
</dbReference>
<dbReference type="AlphaFoldDB" id="A0A934IBQ4"/>
<evidence type="ECO:0000313" key="4">
    <source>
        <dbReference type="Proteomes" id="UP000602087"/>
    </source>
</evidence>
<dbReference type="Pfam" id="PF14012">
    <property type="entry name" value="DUF4229"/>
    <property type="match status" value="1"/>
</dbReference>
<evidence type="ECO:0000256" key="1">
    <source>
        <dbReference type="SAM" id="MobiDB-lite"/>
    </source>
</evidence>
<reference evidence="3" key="1">
    <citation type="submission" date="2020-12" db="EMBL/GenBank/DDBJ databases">
        <title>Sanguibacter suaedae sp. nov., isolated from Suaeda aralocaspica.</title>
        <authorList>
            <person name="Ma Q."/>
        </authorList>
    </citation>
    <scope>NUCLEOTIDE SEQUENCE</scope>
    <source>
        <strain evidence="3">YZGR15</strain>
    </source>
</reference>